<dbReference type="EMBL" id="CAJOBH010012651">
    <property type="protein sequence ID" value="CAF4170610.1"/>
    <property type="molecule type" value="Genomic_DNA"/>
</dbReference>
<dbReference type="InterPro" id="IPR013320">
    <property type="entry name" value="ConA-like_dom_sf"/>
</dbReference>
<gene>
    <name evidence="3" type="ORF">BYL167_LOCUS22381</name>
    <name evidence="2" type="ORF">CJN711_LOCUS1533</name>
</gene>
<organism evidence="2 4">
    <name type="scientific">Rotaria magnacalcarata</name>
    <dbReference type="NCBI Taxonomy" id="392030"/>
    <lineage>
        <taxon>Eukaryota</taxon>
        <taxon>Metazoa</taxon>
        <taxon>Spiralia</taxon>
        <taxon>Gnathifera</taxon>
        <taxon>Rotifera</taxon>
        <taxon>Eurotatoria</taxon>
        <taxon>Bdelloidea</taxon>
        <taxon>Philodinida</taxon>
        <taxon>Philodinidae</taxon>
        <taxon>Rotaria</taxon>
    </lineage>
</organism>
<dbReference type="Gene3D" id="2.60.120.200">
    <property type="match status" value="1"/>
</dbReference>
<dbReference type="Pfam" id="PF13385">
    <property type="entry name" value="Laminin_G_3"/>
    <property type="match status" value="1"/>
</dbReference>
<evidence type="ECO:0000313" key="2">
    <source>
        <dbReference type="EMBL" id="CAF0984582.1"/>
    </source>
</evidence>
<dbReference type="EMBL" id="CAJNOV010000103">
    <property type="protein sequence ID" value="CAF0984582.1"/>
    <property type="molecule type" value="Genomic_DNA"/>
</dbReference>
<dbReference type="SUPFAM" id="SSF49899">
    <property type="entry name" value="Concanavalin A-like lectins/glucanases"/>
    <property type="match status" value="1"/>
</dbReference>
<name>A0A814FLL8_9BILA</name>
<dbReference type="InterPro" id="IPR036047">
    <property type="entry name" value="F-box-like_dom_sf"/>
</dbReference>
<dbReference type="CDD" id="cd09917">
    <property type="entry name" value="F-box_SF"/>
    <property type="match status" value="1"/>
</dbReference>
<reference evidence="2" key="1">
    <citation type="submission" date="2021-02" db="EMBL/GenBank/DDBJ databases">
        <authorList>
            <person name="Nowell W R."/>
        </authorList>
    </citation>
    <scope>NUCLEOTIDE SEQUENCE</scope>
</reference>
<dbReference type="AlphaFoldDB" id="A0A814FLL8"/>
<protein>
    <recommendedName>
        <fullName evidence="1">F-box domain-containing protein</fullName>
    </recommendedName>
</protein>
<dbReference type="SMART" id="SM00256">
    <property type="entry name" value="FBOX"/>
    <property type="match status" value="1"/>
</dbReference>
<sequence>MSSQSNTFTSTTCSLNDLPVELLTTILFKLADENLHDLLILSCTCRLWRSIIVNNFFLEKRFNFFKKKYLIGHWTFEDANQLGHDSSGYTKDQFSLIGNPVQSNCFLGSCLRLDGNSVIAVPVNEFSRYQTDYFSVSCWFLVERWNPPNNTMPFQTVAGAWEHPNQHWLHLGFSEASQLIQNQVIISADHVQFDCNSTTTVKLNTWYHVVTQVSRKKQEIFVNGDLQREVDMTLKAMGTITWTPGEIASNAEWSKQEIQRPETLCIGAKCLRPIAHNFWLGQVADLCIWTRWLEPIEIKATYQSKTKSDNLNMGQFIVDRMKKLH</sequence>
<feature type="domain" description="F-box" evidence="1">
    <location>
        <begin position="12"/>
        <end position="61"/>
    </location>
</feature>
<evidence type="ECO:0000313" key="4">
    <source>
        <dbReference type="Proteomes" id="UP000663855"/>
    </source>
</evidence>
<proteinExistence type="predicted"/>
<accession>A0A814FLL8</accession>
<evidence type="ECO:0000313" key="3">
    <source>
        <dbReference type="EMBL" id="CAF4170610.1"/>
    </source>
</evidence>
<evidence type="ECO:0000259" key="1">
    <source>
        <dbReference type="PROSITE" id="PS50181"/>
    </source>
</evidence>
<dbReference type="Gene3D" id="1.20.1280.50">
    <property type="match status" value="1"/>
</dbReference>
<dbReference type="Proteomes" id="UP000663855">
    <property type="component" value="Unassembled WGS sequence"/>
</dbReference>
<comment type="caution">
    <text evidence="2">The sequence shown here is derived from an EMBL/GenBank/DDBJ whole genome shotgun (WGS) entry which is preliminary data.</text>
</comment>
<dbReference type="SUPFAM" id="SSF81383">
    <property type="entry name" value="F-box domain"/>
    <property type="match status" value="1"/>
</dbReference>
<dbReference type="InterPro" id="IPR001810">
    <property type="entry name" value="F-box_dom"/>
</dbReference>
<dbReference type="Proteomes" id="UP000681967">
    <property type="component" value="Unassembled WGS sequence"/>
</dbReference>
<dbReference type="PROSITE" id="PS50181">
    <property type="entry name" value="FBOX"/>
    <property type="match status" value="1"/>
</dbReference>
<dbReference type="Pfam" id="PF12937">
    <property type="entry name" value="F-box-like"/>
    <property type="match status" value="1"/>
</dbReference>